<evidence type="ECO:0000313" key="1">
    <source>
        <dbReference type="EMBL" id="MBD9699811.1"/>
    </source>
</evidence>
<keyword evidence="2" id="KW-1185">Reference proteome</keyword>
<dbReference type="RefSeq" id="WP_192280291.1">
    <property type="nucleotide sequence ID" value="NZ_JACZDF010000005.1"/>
</dbReference>
<dbReference type="CDD" id="cd07067">
    <property type="entry name" value="HP_PGM_like"/>
    <property type="match status" value="1"/>
</dbReference>
<dbReference type="Pfam" id="PF00300">
    <property type="entry name" value="His_Phos_1"/>
    <property type="match status" value="1"/>
</dbReference>
<dbReference type="Proteomes" id="UP000642107">
    <property type="component" value="Unassembled WGS sequence"/>
</dbReference>
<comment type="caution">
    <text evidence="1">The sequence shown here is derived from an EMBL/GenBank/DDBJ whole genome shotgun (WGS) entry which is preliminary data.</text>
</comment>
<reference evidence="1 2" key="1">
    <citation type="submission" date="2020-09" db="EMBL/GenBank/DDBJ databases">
        <title>Flavimobilis rhizosphaerae sp. nov., isolated from rhizosphere soil of Spartina alterniflora.</title>
        <authorList>
            <person name="Hanqin C."/>
        </authorList>
    </citation>
    <scope>NUCLEOTIDE SEQUENCE [LARGE SCALE GENOMIC DNA]</scope>
    <source>
        <strain evidence="1 2">GY 10621</strain>
    </source>
</reference>
<dbReference type="Gene3D" id="3.40.50.1240">
    <property type="entry name" value="Phosphoglycerate mutase-like"/>
    <property type="match status" value="1"/>
</dbReference>
<gene>
    <name evidence="1" type="ORF">IGS67_09945</name>
</gene>
<dbReference type="SMART" id="SM00855">
    <property type="entry name" value="PGAM"/>
    <property type="match status" value="1"/>
</dbReference>
<accession>A0ABR9DRT3</accession>
<evidence type="ECO:0000313" key="2">
    <source>
        <dbReference type="Proteomes" id="UP000642107"/>
    </source>
</evidence>
<organism evidence="1 2">
    <name type="scientific">Flavimobilis rhizosphaerae</name>
    <dbReference type="NCBI Taxonomy" id="2775421"/>
    <lineage>
        <taxon>Bacteria</taxon>
        <taxon>Bacillati</taxon>
        <taxon>Actinomycetota</taxon>
        <taxon>Actinomycetes</taxon>
        <taxon>Micrococcales</taxon>
        <taxon>Jonesiaceae</taxon>
        <taxon>Flavimobilis</taxon>
    </lineage>
</organism>
<name>A0ABR9DRT3_9MICO</name>
<proteinExistence type="predicted"/>
<dbReference type="PANTHER" id="PTHR47623">
    <property type="entry name" value="OS09G0287300 PROTEIN"/>
    <property type="match status" value="1"/>
</dbReference>
<dbReference type="InterPro" id="IPR029033">
    <property type="entry name" value="His_PPase_superfam"/>
</dbReference>
<dbReference type="EMBL" id="JACZDF010000005">
    <property type="protein sequence ID" value="MBD9699811.1"/>
    <property type="molecule type" value="Genomic_DNA"/>
</dbReference>
<dbReference type="PANTHER" id="PTHR47623:SF1">
    <property type="entry name" value="OS09G0287300 PROTEIN"/>
    <property type="match status" value="1"/>
</dbReference>
<dbReference type="InterPro" id="IPR013078">
    <property type="entry name" value="His_Pase_superF_clade-1"/>
</dbReference>
<protein>
    <submittedName>
        <fullName evidence="1">Histidine phosphatase family protein</fullName>
    </submittedName>
</protein>
<sequence length="173" mass="18142">MPTTTRTLVVLRHAKAEPAQGGSDEIRPLALTGRRQASSVGHHLQDAGLLPEVVLVSTALRTRQTWELAQAGLREIAPEVDLRDELYAASAGDLLEAVRGVDARVRTLLVVGHEPAVSGLAAYLAGDGSDSSAVAQVRAGVPTASLSVLRAEGPWDGWGRGSARLAGVFRPQV</sequence>
<dbReference type="SUPFAM" id="SSF53254">
    <property type="entry name" value="Phosphoglycerate mutase-like"/>
    <property type="match status" value="1"/>
</dbReference>